<dbReference type="WBParaSite" id="Pan_g21790.t1">
    <property type="protein sequence ID" value="Pan_g21790.t1"/>
    <property type="gene ID" value="Pan_g21790"/>
</dbReference>
<proteinExistence type="predicted"/>
<reference evidence="2" key="1">
    <citation type="journal article" date="2013" name="Genetics">
        <title>The draft genome and transcriptome of Panagrellus redivivus are shaped by the harsh demands of a free-living lifestyle.</title>
        <authorList>
            <person name="Srinivasan J."/>
            <person name="Dillman A.R."/>
            <person name="Macchietto M.G."/>
            <person name="Heikkinen L."/>
            <person name="Lakso M."/>
            <person name="Fracchia K.M."/>
            <person name="Antoshechkin I."/>
            <person name="Mortazavi A."/>
            <person name="Wong G."/>
            <person name="Sternberg P.W."/>
        </authorList>
    </citation>
    <scope>NUCLEOTIDE SEQUENCE [LARGE SCALE GENOMIC DNA]</scope>
    <source>
        <strain evidence="2">MT8872</strain>
    </source>
</reference>
<evidence type="ECO:0000313" key="2">
    <source>
        <dbReference type="Proteomes" id="UP000492821"/>
    </source>
</evidence>
<protein>
    <submittedName>
        <fullName evidence="3">CRAL-TRIO domain-containing protein</fullName>
    </submittedName>
</protein>
<dbReference type="AlphaFoldDB" id="A0A7E4ZWN5"/>
<evidence type="ECO:0000313" key="3">
    <source>
        <dbReference type="WBParaSite" id="Pan_g21790.t1"/>
    </source>
</evidence>
<organism evidence="2 3">
    <name type="scientific">Panagrellus redivivus</name>
    <name type="common">Microworm</name>
    <dbReference type="NCBI Taxonomy" id="6233"/>
    <lineage>
        <taxon>Eukaryota</taxon>
        <taxon>Metazoa</taxon>
        <taxon>Ecdysozoa</taxon>
        <taxon>Nematoda</taxon>
        <taxon>Chromadorea</taxon>
        <taxon>Rhabditida</taxon>
        <taxon>Tylenchina</taxon>
        <taxon>Panagrolaimomorpha</taxon>
        <taxon>Panagrolaimoidea</taxon>
        <taxon>Panagrolaimidae</taxon>
        <taxon>Panagrellus</taxon>
    </lineage>
</organism>
<feature type="compositionally biased region" description="Polar residues" evidence="1">
    <location>
        <begin position="56"/>
        <end position="71"/>
    </location>
</feature>
<accession>A0A7E4ZWN5</accession>
<feature type="region of interest" description="Disordered" evidence="1">
    <location>
        <begin position="40"/>
        <end position="93"/>
    </location>
</feature>
<dbReference type="Proteomes" id="UP000492821">
    <property type="component" value="Unassembled WGS sequence"/>
</dbReference>
<name>A0A7E4ZWN5_PANRE</name>
<reference evidence="3" key="2">
    <citation type="submission" date="2020-10" db="UniProtKB">
        <authorList>
            <consortium name="WormBaseParasite"/>
        </authorList>
    </citation>
    <scope>IDENTIFICATION</scope>
</reference>
<sequence>MKVWATFEGTEIEGTQIQRTPVPVLPVQQQQHCVALKSPVPTTTSPITQPPVSPAATVSTPPVKTDVQSPSVPTPPREVNSQGQRVQKRKKNRATPIVTDTLTSITAKDTSPKFDMAAKLTEDAPRNLHRNGMLPYVGMQPCQTGSQLDPFLQNVFDLYEPFPERRKIVEWELKFFLQIVSDAFYQISQVLKDARQKLCQHGAIYTRGRWCSFNDVTRHYIRQITTPGLIAWYAFAGEHGGQVKIEDDANGDAILKRLSIPALLTVVFREDVDVEIRRSAYKRIRNLLTQVACMYPNMQLLRMPYPVCLIPDMIKMNPRLFWEGAKDVTYSTPLEMVKQLKKYEATEEEQFTDETQVTYSDGKKRDVIGSVEVLGTQTSVSKTIQEDWN</sequence>
<evidence type="ECO:0000256" key="1">
    <source>
        <dbReference type="SAM" id="MobiDB-lite"/>
    </source>
</evidence>
<keyword evidence="2" id="KW-1185">Reference proteome</keyword>